<reference evidence="2 3" key="1">
    <citation type="submission" date="2023-03" db="EMBL/GenBank/DDBJ databases">
        <title>NovoSphingobium album sp. nov. isolated from polycyclic aromatic hydrocarbons- and heavy-metal polluted soil.</title>
        <authorList>
            <person name="Liu Z."/>
            <person name="Wang K."/>
        </authorList>
    </citation>
    <scope>NUCLEOTIDE SEQUENCE [LARGE SCALE GENOMIC DNA]</scope>
    <source>
        <strain evidence="2 3">H3SJ31-1</strain>
    </source>
</reference>
<proteinExistence type="predicted"/>
<evidence type="ECO:0000313" key="2">
    <source>
        <dbReference type="EMBL" id="MDE8653349.1"/>
    </source>
</evidence>
<dbReference type="RefSeq" id="WP_245638441.1">
    <property type="nucleotide sequence ID" value="NZ_JARESE010000059.1"/>
</dbReference>
<dbReference type="Gene3D" id="3.30.310.70">
    <property type="entry name" value="TT1751-like domain"/>
    <property type="match status" value="1"/>
</dbReference>
<protein>
    <submittedName>
        <fullName evidence="2">DUF302 domain-containing protein</fullName>
    </submittedName>
</protein>
<keyword evidence="3" id="KW-1185">Reference proteome</keyword>
<dbReference type="InterPro" id="IPR016796">
    <property type="entry name" value="UCP021774"/>
</dbReference>
<sequence length="145" mass="15763">MAELLNLRGSKMTYYMAAKLQGPFDDAIARTEAALKTEGFGVISRIDIQQTLKSKIDVDFRPYTILGACNPGLAHEALQVEDKVGLMLPCNVIVQQYGSGEVEVAAIDPVASMQAIDNPELTKAAQVVRDKLSRVIELLRQGASE</sequence>
<name>A0ABT5WTY6_9SPHN</name>
<organism evidence="2 3">
    <name type="scientific">Novosphingobium album</name>
    <name type="common">ex Liu et al. 2023</name>
    <dbReference type="NCBI Taxonomy" id="3031130"/>
    <lineage>
        <taxon>Bacteria</taxon>
        <taxon>Pseudomonadati</taxon>
        <taxon>Pseudomonadota</taxon>
        <taxon>Alphaproteobacteria</taxon>
        <taxon>Sphingomonadales</taxon>
        <taxon>Sphingomonadaceae</taxon>
        <taxon>Novosphingobium</taxon>
    </lineage>
</organism>
<dbReference type="CDD" id="cd14797">
    <property type="entry name" value="DUF302"/>
    <property type="match status" value="1"/>
</dbReference>
<dbReference type="PANTHER" id="PTHR38342">
    <property type="entry name" value="SLR5037 PROTEIN"/>
    <property type="match status" value="1"/>
</dbReference>
<dbReference type="PANTHER" id="PTHR38342:SF1">
    <property type="entry name" value="SLR5037 PROTEIN"/>
    <property type="match status" value="1"/>
</dbReference>
<dbReference type="InterPro" id="IPR005180">
    <property type="entry name" value="DUF302"/>
</dbReference>
<dbReference type="SUPFAM" id="SSF103247">
    <property type="entry name" value="TT1751-like"/>
    <property type="match status" value="1"/>
</dbReference>
<feature type="domain" description="DUF302" evidence="1">
    <location>
        <begin position="46"/>
        <end position="109"/>
    </location>
</feature>
<gene>
    <name evidence="2" type="ORF">PYV00_16745</name>
</gene>
<dbReference type="PIRSF" id="PIRSF021774">
    <property type="entry name" value="UCP021774"/>
    <property type="match status" value="1"/>
</dbReference>
<dbReference type="Pfam" id="PF03625">
    <property type="entry name" value="DUF302"/>
    <property type="match status" value="1"/>
</dbReference>
<comment type="caution">
    <text evidence="2">The sequence shown here is derived from an EMBL/GenBank/DDBJ whole genome shotgun (WGS) entry which is preliminary data.</text>
</comment>
<accession>A0ABT5WTY6</accession>
<dbReference type="EMBL" id="JARESE010000059">
    <property type="protein sequence ID" value="MDE8653349.1"/>
    <property type="molecule type" value="Genomic_DNA"/>
</dbReference>
<evidence type="ECO:0000259" key="1">
    <source>
        <dbReference type="Pfam" id="PF03625"/>
    </source>
</evidence>
<dbReference type="InterPro" id="IPR035923">
    <property type="entry name" value="TT1751-like_sf"/>
</dbReference>
<evidence type="ECO:0000313" key="3">
    <source>
        <dbReference type="Proteomes" id="UP001216253"/>
    </source>
</evidence>
<dbReference type="Proteomes" id="UP001216253">
    <property type="component" value="Unassembled WGS sequence"/>
</dbReference>